<evidence type="ECO:0000256" key="3">
    <source>
        <dbReference type="ARBA" id="ARBA00022574"/>
    </source>
</evidence>
<comment type="caution">
    <text evidence="15">The sequence shown here is derived from an EMBL/GenBank/DDBJ whole genome shotgun (WGS) entry which is preliminary data.</text>
</comment>
<evidence type="ECO:0000256" key="11">
    <source>
        <dbReference type="ARBA" id="ARBA00041557"/>
    </source>
</evidence>
<evidence type="ECO:0000259" key="14">
    <source>
        <dbReference type="Pfam" id="PF23452"/>
    </source>
</evidence>
<feature type="region of interest" description="Disordered" evidence="13">
    <location>
        <begin position="820"/>
        <end position="857"/>
    </location>
</feature>
<dbReference type="Proteomes" id="UP000239649">
    <property type="component" value="Unassembled WGS sequence"/>
</dbReference>
<gene>
    <name evidence="15" type="ORF">C2E20_8910</name>
</gene>
<feature type="compositionally biased region" description="Low complexity" evidence="13">
    <location>
        <begin position="1109"/>
        <end position="1121"/>
    </location>
</feature>
<dbReference type="SMART" id="SM00320">
    <property type="entry name" value="WD40"/>
    <property type="match status" value="5"/>
</dbReference>
<evidence type="ECO:0000313" key="15">
    <source>
        <dbReference type="EMBL" id="PSC67406.1"/>
    </source>
</evidence>
<keyword evidence="2" id="KW-0963">Cytoplasm</keyword>
<keyword evidence="6" id="KW-0969">Cilium</keyword>
<dbReference type="GO" id="GO:0120293">
    <property type="term" value="C:dynein axonemal particle"/>
    <property type="evidence" value="ECO:0007669"/>
    <property type="project" value="UniProtKB-SubCell"/>
</dbReference>
<dbReference type="GO" id="GO:0005858">
    <property type="term" value="C:axonemal dynein complex"/>
    <property type="evidence" value="ECO:0007669"/>
    <property type="project" value="TreeGrafter"/>
</dbReference>
<evidence type="ECO:0000256" key="9">
    <source>
        <dbReference type="ARBA" id="ARBA00024190"/>
    </source>
</evidence>
<dbReference type="Gene3D" id="2.130.10.10">
    <property type="entry name" value="YVTN repeat-like/Quinoprotein amine dehydrogenase"/>
    <property type="match status" value="2"/>
</dbReference>
<dbReference type="GO" id="GO:0045504">
    <property type="term" value="F:dynein heavy chain binding"/>
    <property type="evidence" value="ECO:0007669"/>
    <property type="project" value="TreeGrafter"/>
</dbReference>
<feature type="region of interest" description="Disordered" evidence="13">
    <location>
        <begin position="614"/>
        <end position="795"/>
    </location>
</feature>
<dbReference type="STRING" id="554055.A0A2P6UZY4"/>
<evidence type="ECO:0000256" key="4">
    <source>
        <dbReference type="ARBA" id="ARBA00022737"/>
    </source>
</evidence>
<reference evidence="15 16" key="1">
    <citation type="journal article" date="2018" name="Plant J.">
        <title>Genome sequences of Chlorella sorokiniana UTEX 1602 and Micractinium conductrix SAG 241.80: implications to maltose excretion by a green alga.</title>
        <authorList>
            <person name="Arriola M.B."/>
            <person name="Velmurugan N."/>
            <person name="Zhang Y."/>
            <person name="Plunkett M.H."/>
            <person name="Hondzo H."/>
            <person name="Barney B.M."/>
        </authorList>
    </citation>
    <scope>NUCLEOTIDE SEQUENCE [LARGE SCALE GENOMIC DNA]</scope>
    <source>
        <strain evidence="15 16">SAG 241.80</strain>
    </source>
</reference>
<sequence length="1412" mass="146942">MVLVSRTRRRPASRARVLFTTALGLAIGLGLGYVIMGTSHAILETRGATHYGHDAPQQDQQSSGTAAAAAAGGATAAGAAAAGTQAPGSTHTLCTSNGSPYQNYQLRIAYATYKLIQAMSGGARHVAFTRILHRTKADALMGEIETFRADPLQPACDDWCEYPVSDRGNAVRHFFDLAATNASMLRGEWIYMIESDYVFMKPLPLPDASSQAQYQAWGYPFDYINPKMFPAAMKKLYNGPAADIPGTGPAPMLMRAADWIKVTPDWERLTAVVEGDEGLKKQLGWVREMYAFSTALTLHGVQVELKPAGATAFITQLPIDDSLGNAHTFHYTQCTIYKTMEGNADVWAYDKRFHTSMEESLKVPPIEQPPAFQEGKWKFIEGKPVNARVHEAVEQMIGQMNKGIATLQPLQAVRPSGRASVAVSRQSGRYSQSSVHRGSRAASVVRGSVRYGKGGADSQGLPCERIVCIDEDGRDRTPKPLVSAPRHAGGGGLPVGPDGTLLGGGWGGDSLGPLAGLAGLGGGRDSMSERSSIISFGQLPTGSFSARSFLNNEPTEPSREPSFDGLPAGRSARGASVAYGAAGGGASSALGGGGGGDAADAAAGAAPLTVAIPDASRPDAQGSAPQPQQHRSRTKGTQCPRAARATRGIQTHPWELRSAAVAEAAPPTHRSQADGGGDGGGALGDDEEALLAMRSPGRGGGGGEGYAGHDWHGSTLSASQRGGQLSQSASRRGSFMGGSASRRESFMGGSASRRGSIMGYGRASVMHGDDDRPDTSAASRRTSIQTGEWSARNSISSNTRASFSAFARAEGRGSIMAGLLGSGGQPRGSVMQRQGGGAHGSAAPQPTAEEVAAAAARRQKAEQERALARMPGLLGRLQAAERAVLLNVRHAQLAQYHGVQLCTADPRVPEPGTAFPSVAPTARTAHTPHNSRPSTRRVPAALPAMTDLAEEKESAPVLAGLAAGAAAAALAVAEGDETPSAFISSPMHTSRQPIAELPVLWSWQCGLSGELPVSCLAFNPAAPGLLAVGYGRLEYAAAGVAALVVVWSLTNPTHPVWHVATPCGVSALDWSGKAPGQLAVGFFDGSVALYDVRATSDSRSSGSGGGGAPKPLARAPPAGGAPSAGGGHAEPVWRLRHVPKASDPGEEMLVSVSSDGRLLEWKHAQGLERAELLRLKRQQSAAARRVRQQAAAKAGGSAGAEGFLGRSAGGTCFDFCPADPRTYLVGTEDGGVHRCSTAFTEQSLGSYGGHLAPVYQVCWSPFSPSHFLTASADWSVRLWSEGQPHSLWTFQLAHSRAEVADVAFCPAVSTLFAAAAGNSLQLWDVERSVLAPRALGTRLGVRLTALAFSKADPVVVVGADDGAVTVYSLAGFGLPVAGGEGGDAGEPLGEQEQRQRFEAALRHHTAGAIAED</sequence>
<feature type="compositionally biased region" description="Gly residues" evidence="13">
    <location>
        <begin position="697"/>
        <end position="706"/>
    </location>
</feature>
<dbReference type="OrthoDB" id="24670at2759"/>
<dbReference type="PROSITE" id="PS50082">
    <property type="entry name" value="WD_REPEATS_2"/>
    <property type="match status" value="1"/>
</dbReference>
<dbReference type="Pfam" id="PF23452">
    <property type="entry name" value="HPAT"/>
    <property type="match status" value="1"/>
</dbReference>
<feature type="compositionally biased region" description="Polar residues" evidence="13">
    <location>
        <begin position="776"/>
        <end position="795"/>
    </location>
</feature>
<evidence type="ECO:0000256" key="12">
    <source>
        <dbReference type="PROSITE-ProRule" id="PRU00221"/>
    </source>
</evidence>
<feature type="region of interest" description="Disordered" evidence="13">
    <location>
        <begin position="915"/>
        <end position="937"/>
    </location>
</feature>
<dbReference type="Pfam" id="PF00400">
    <property type="entry name" value="WD40"/>
    <property type="match status" value="1"/>
</dbReference>
<feature type="compositionally biased region" description="Low complexity" evidence="13">
    <location>
        <begin position="842"/>
        <end position="856"/>
    </location>
</feature>
<dbReference type="PANTHER" id="PTHR12442">
    <property type="entry name" value="DYNEIN INTERMEDIATE CHAIN"/>
    <property type="match status" value="1"/>
</dbReference>
<protein>
    <recommendedName>
        <fullName evidence="10">Dynein axonemal intermediate chain 4</fullName>
    </recommendedName>
    <alternativeName>
        <fullName evidence="11">WD repeat-containing protein 78</fullName>
    </alternativeName>
</protein>
<evidence type="ECO:0000256" key="10">
    <source>
        <dbReference type="ARBA" id="ARBA00040002"/>
    </source>
</evidence>
<keyword evidence="7" id="KW-0206">Cytoskeleton</keyword>
<evidence type="ECO:0000313" key="16">
    <source>
        <dbReference type="Proteomes" id="UP000239649"/>
    </source>
</evidence>
<accession>A0A2P6UZY4</accession>
<feature type="compositionally biased region" description="Polar residues" evidence="13">
    <location>
        <begin position="714"/>
        <end position="731"/>
    </location>
</feature>
<dbReference type="InterPro" id="IPR036322">
    <property type="entry name" value="WD40_repeat_dom_sf"/>
</dbReference>
<keyword evidence="5" id="KW-0282">Flagellum</keyword>
<evidence type="ECO:0000256" key="13">
    <source>
        <dbReference type="SAM" id="MobiDB-lite"/>
    </source>
</evidence>
<feature type="repeat" description="WD" evidence="12">
    <location>
        <begin position="1247"/>
        <end position="1280"/>
    </location>
</feature>
<dbReference type="GO" id="GO:0003341">
    <property type="term" value="P:cilium movement"/>
    <property type="evidence" value="ECO:0007669"/>
    <property type="project" value="TreeGrafter"/>
</dbReference>
<evidence type="ECO:0000256" key="1">
    <source>
        <dbReference type="ARBA" id="ARBA00004611"/>
    </source>
</evidence>
<dbReference type="InterPro" id="IPR050687">
    <property type="entry name" value="Dynein_IC"/>
</dbReference>
<evidence type="ECO:0000256" key="2">
    <source>
        <dbReference type="ARBA" id="ARBA00022490"/>
    </source>
</evidence>
<dbReference type="InterPro" id="IPR001680">
    <property type="entry name" value="WD40_rpt"/>
</dbReference>
<proteinExistence type="predicted"/>
<dbReference type="EMBL" id="LHPF02000061">
    <property type="protein sequence ID" value="PSC67406.1"/>
    <property type="molecule type" value="Genomic_DNA"/>
</dbReference>
<keyword evidence="8" id="KW-0966">Cell projection</keyword>
<dbReference type="InterPro" id="IPR015943">
    <property type="entry name" value="WD40/YVTN_repeat-like_dom_sf"/>
</dbReference>
<dbReference type="InterPro" id="IPR056508">
    <property type="entry name" value="HPAT-like"/>
</dbReference>
<feature type="region of interest" description="Disordered" evidence="13">
    <location>
        <begin position="544"/>
        <end position="569"/>
    </location>
</feature>
<evidence type="ECO:0000256" key="6">
    <source>
        <dbReference type="ARBA" id="ARBA00023069"/>
    </source>
</evidence>
<organism evidence="15 16">
    <name type="scientific">Micractinium conductrix</name>
    <dbReference type="NCBI Taxonomy" id="554055"/>
    <lineage>
        <taxon>Eukaryota</taxon>
        <taxon>Viridiplantae</taxon>
        <taxon>Chlorophyta</taxon>
        <taxon>core chlorophytes</taxon>
        <taxon>Trebouxiophyceae</taxon>
        <taxon>Chlorellales</taxon>
        <taxon>Chlorellaceae</taxon>
        <taxon>Chlorella clade</taxon>
        <taxon>Micractinium</taxon>
    </lineage>
</organism>
<dbReference type="SUPFAM" id="SSF50978">
    <property type="entry name" value="WD40 repeat-like"/>
    <property type="match status" value="1"/>
</dbReference>
<feature type="region of interest" description="Disordered" evidence="13">
    <location>
        <begin position="1096"/>
        <end position="1130"/>
    </location>
</feature>
<evidence type="ECO:0000256" key="7">
    <source>
        <dbReference type="ARBA" id="ARBA00023212"/>
    </source>
</evidence>
<feature type="compositionally biased region" description="Gly residues" evidence="13">
    <location>
        <begin position="674"/>
        <end position="683"/>
    </location>
</feature>
<evidence type="ECO:0000256" key="8">
    <source>
        <dbReference type="ARBA" id="ARBA00023273"/>
    </source>
</evidence>
<dbReference type="PANTHER" id="PTHR12442:SF12">
    <property type="entry name" value="DYNEIN AXONEMAL INTERMEDIATE CHAIN 4"/>
    <property type="match status" value="1"/>
</dbReference>
<feature type="domain" description="Hydroxyproline O-arabinosyltransferase-like" evidence="14">
    <location>
        <begin position="91"/>
        <end position="365"/>
    </location>
</feature>
<comment type="subcellular location">
    <subcellularLocation>
        <location evidence="1">Cytoplasm</location>
        <location evidence="1">Cytoskeleton</location>
        <location evidence="1">Flagellum axoneme</location>
    </subcellularLocation>
    <subcellularLocation>
        <location evidence="9">Dynein axonemal particle</location>
    </subcellularLocation>
</comment>
<dbReference type="GO" id="GO:0045503">
    <property type="term" value="F:dynein light chain binding"/>
    <property type="evidence" value="ECO:0007669"/>
    <property type="project" value="TreeGrafter"/>
</dbReference>
<name>A0A2P6UZY4_9CHLO</name>
<evidence type="ECO:0000256" key="5">
    <source>
        <dbReference type="ARBA" id="ARBA00022846"/>
    </source>
</evidence>
<feature type="compositionally biased region" description="Polar residues" evidence="13">
    <location>
        <begin position="544"/>
        <end position="555"/>
    </location>
</feature>
<keyword evidence="3 12" id="KW-0853">WD repeat</keyword>
<keyword evidence="4" id="KW-0677">Repeat</keyword>
<keyword evidence="16" id="KW-1185">Reference proteome</keyword>
<feature type="region of interest" description="Disordered" evidence="13">
    <location>
        <begin position="474"/>
        <end position="501"/>
    </location>
</feature>